<dbReference type="InterPro" id="IPR010093">
    <property type="entry name" value="SinI_DNA-bd"/>
</dbReference>
<dbReference type="NCBIfam" id="TIGR01764">
    <property type="entry name" value="excise"/>
    <property type="match status" value="1"/>
</dbReference>
<evidence type="ECO:0000313" key="3">
    <source>
        <dbReference type="Proteomes" id="UP000178122"/>
    </source>
</evidence>
<gene>
    <name evidence="2" type="ORF">A2912_02490</name>
</gene>
<evidence type="ECO:0000259" key="1">
    <source>
        <dbReference type="Pfam" id="PF12728"/>
    </source>
</evidence>
<evidence type="ECO:0000313" key="2">
    <source>
        <dbReference type="EMBL" id="OGY55285.1"/>
    </source>
</evidence>
<protein>
    <recommendedName>
        <fullName evidence="1">Helix-turn-helix domain-containing protein</fullName>
    </recommendedName>
</protein>
<dbReference type="InterPro" id="IPR041657">
    <property type="entry name" value="HTH_17"/>
</dbReference>
<feature type="domain" description="Helix-turn-helix" evidence="1">
    <location>
        <begin position="7"/>
        <end position="55"/>
    </location>
</feature>
<comment type="caution">
    <text evidence="2">The sequence shown here is derived from an EMBL/GenBank/DDBJ whole genome shotgun (WGS) entry which is preliminary data.</text>
</comment>
<dbReference type="SUPFAM" id="SSF46955">
    <property type="entry name" value="Putative DNA-binding domain"/>
    <property type="match status" value="1"/>
</dbReference>
<dbReference type="Proteomes" id="UP000178122">
    <property type="component" value="Unassembled WGS sequence"/>
</dbReference>
<sequence length="61" mass="7114">MPSYRILTPQEVAQLMKVSLKTVYRWISSGKLGASQIGYKTYRIFEEDLILFMKKSRVGKK</sequence>
<dbReference type="Pfam" id="PF12728">
    <property type="entry name" value="HTH_17"/>
    <property type="match status" value="1"/>
</dbReference>
<dbReference type="InterPro" id="IPR009061">
    <property type="entry name" value="DNA-bd_dom_put_sf"/>
</dbReference>
<dbReference type="EMBL" id="MHIN01000018">
    <property type="protein sequence ID" value="OGY55285.1"/>
    <property type="molecule type" value="Genomic_DNA"/>
</dbReference>
<dbReference type="GO" id="GO:0003677">
    <property type="term" value="F:DNA binding"/>
    <property type="evidence" value="ECO:0007669"/>
    <property type="project" value="InterPro"/>
</dbReference>
<proteinExistence type="predicted"/>
<name>A0A1G1YSG5_9BACT</name>
<reference evidence="2 3" key="1">
    <citation type="journal article" date="2016" name="Nat. Commun.">
        <title>Thousands of microbial genomes shed light on interconnected biogeochemical processes in an aquifer system.</title>
        <authorList>
            <person name="Anantharaman K."/>
            <person name="Brown C.T."/>
            <person name="Hug L.A."/>
            <person name="Sharon I."/>
            <person name="Castelle C.J."/>
            <person name="Probst A.J."/>
            <person name="Thomas B.C."/>
            <person name="Singh A."/>
            <person name="Wilkins M.J."/>
            <person name="Karaoz U."/>
            <person name="Brodie E.L."/>
            <person name="Williams K.H."/>
            <person name="Hubbard S.S."/>
            <person name="Banfield J.F."/>
        </authorList>
    </citation>
    <scope>NUCLEOTIDE SEQUENCE [LARGE SCALE GENOMIC DNA]</scope>
</reference>
<dbReference type="AlphaFoldDB" id="A0A1G1YSG5"/>
<organism evidence="2 3">
    <name type="scientific">Candidatus Buchananbacteria bacterium RIFCSPLOWO2_01_FULL_40_23b</name>
    <dbReference type="NCBI Taxonomy" id="1797544"/>
    <lineage>
        <taxon>Bacteria</taxon>
        <taxon>Candidatus Buchananiibacteriota</taxon>
    </lineage>
</organism>
<dbReference type="Gene3D" id="1.10.1660.10">
    <property type="match status" value="1"/>
</dbReference>
<accession>A0A1G1YSG5</accession>